<dbReference type="SUPFAM" id="SSF55658">
    <property type="entry name" value="L9 N-domain-like"/>
    <property type="match status" value="1"/>
</dbReference>
<dbReference type="Proteomes" id="UP000467840">
    <property type="component" value="Chromosome 11"/>
</dbReference>
<dbReference type="Gene3D" id="3.40.5.10">
    <property type="entry name" value="Ribosomal protein L9, N-terminal domain"/>
    <property type="match status" value="1"/>
</dbReference>
<dbReference type="Gene3D" id="3.10.430.100">
    <property type="entry name" value="Ribosomal protein L9, C-terminal domain"/>
    <property type="match status" value="1"/>
</dbReference>
<evidence type="ECO:0000256" key="9">
    <source>
        <dbReference type="ARBA" id="ARBA00022980"/>
    </source>
</evidence>
<protein>
    <recommendedName>
        <fullName evidence="12">Large ribosomal subunit protein bL9c</fullName>
    </recommendedName>
    <alternativeName>
        <fullName evidence="13">50S ribosomal protein L9, chloroplastic</fullName>
    </alternativeName>
    <alternativeName>
        <fullName evidence="11">CL9</fullName>
    </alternativeName>
</protein>
<dbReference type="Pfam" id="PF03948">
    <property type="entry name" value="Ribosomal_L9_C"/>
    <property type="match status" value="1"/>
</dbReference>
<dbReference type="GO" id="GO:0003735">
    <property type="term" value="F:structural constituent of ribosome"/>
    <property type="evidence" value="ECO:0007669"/>
    <property type="project" value="InterPro"/>
</dbReference>
<dbReference type="HAMAP" id="MF_00503">
    <property type="entry name" value="Ribosomal_bL9"/>
    <property type="match status" value="1"/>
</dbReference>
<evidence type="ECO:0000256" key="14">
    <source>
        <dbReference type="SAM" id="Coils"/>
    </source>
</evidence>
<dbReference type="GO" id="GO:0019843">
    <property type="term" value="F:rRNA binding"/>
    <property type="evidence" value="ECO:0007669"/>
    <property type="project" value="UniProtKB-KW"/>
</dbReference>
<dbReference type="PANTHER" id="PTHR21368">
    <property type="entry name" value="50S RIBOSOMAL PROTEIN L9"/>
    <property type="match status" value="1"/>
</dbReference>
<dbReference type="PROSITE" id="PS00651">
    <property type="entry name" value="RIBOSOMAL_L9"/>
    <property type="match status" value="1"/>
</dbReference>
<evidence type="ECO:0000256" key="11">
    <source>
        <dbReference type="ARBA" id="ARBA00031047"/>
    </source>
</evidence>
<comment type="subcellular location">
    <subcellularLocation>
        <location evidence="2">Plastid</location>
        <location evidence="2">Chloroplast</location>
    </subcellularLocation>
</comment>
<gene>
    <name evidence="16" type="ORF">GH714_001958</name>
</gene>
<evidence type="ECO:0000256" key="3">
    <source>
        <dbReference type="ARBA" id="ARBA00010605"/>
    </source>
</evidence>
<keyword evidence="17" id="KW-1185">Reference proteome</keyword>
<evidence type="ECO:0000256" key="1">
    <source>
        <dbReference type="ARBA" id="ARBA00003058"/>
    </source>
</evidence>
<evidence type="ECO:0000259" key="15">
    <source>
        <dbReference type="PROSITE" id="PS00651"/>
    </source>
</evidence>
<evidence type="ECO:0000256" key="7">
    <source>
        <dbReference type="ARBA" id="ARBA00022884"/>
    </source>
</evidence>
<dbReference type="EMBL" id="JAAGAX010000002">
    <property type="protein sequence ID" value="KAF2321733.1"/>
    <property type="molecule type" value="Genomic_DNA"/>
</dbReference>
<keyword evidence="8" id="KW-0809">Transit peptide</keyword>
<evidence type="ECO:0000256" key="12">
    <source>
        <dbReference type="ARBA" id="ARBA00035193"/>
    </source>
</evidence>
<evidence type="ECO:0000313" key="16">
    <source>
        <dbReference type="EMBL" id="KAF2321733.1"/>
    </source>
</evidence>
<dbReference type="GO" id="GO:0009507">
    <property type="term" value="C:chloroplast"/>
    <property type="evidence" value="ECO:0007669"/>
    <property type="project" value="UniProtKB-SubCell"/>
</dbReference>
<name>A0A6A6NB62_HEVBR</name>
<reference evidence="16 17" key="1">
    <citation type="journal article" date="2020" name="Mol. Plant">
        <title>The Chromosome-Based Rubber Tree Genome Provides New Insights into Spurge Genome Evolution and Rubber Biosynthesis.</title>
        <authorList>
            <person name="Liu J."/>
            <person name="Shi C."/>
            <person name="Shi C.C."/>
            <person name="Li W."/>
            <person name="Zhang Q.J."/>
            <person name="Zhang Y."/>
            <person name="Li K."/>
            <person name="Lu H.F."/>
            <person name="Shi C."/>
            <person name="Zhu S.T."/>
            <person name="Xiao Z.Y."/>
            <person name="Nan H."/>
            <person name="Yue Y."/>
            <person name="Zhu X.G."/>
            <person name="Wu Y."/>
            <person name="Hong X.N."/>
            <person name="Fan G.Y."/>
            <person name="Tong Y."/>
            <person name="Zhang D."/>
            <person name="Mao C.L."/>
            <person name="Liu Y.L."/>
            <person name="Hao S.J."/>
            <person name="Liu W.Q."/>
            <person name="Lv M.Q."/>
            <person name="Zhang H.B."/>
            <person name="Liu Y."/>
            <person name="Hu-Tang G.R."/>
            <person name="Wang J.P."/>
            <person name="Wang J.H."/>
            <person name="Sun Y.H."/>
            <person name="Ni S.B."/>
            <person name="Chen W.B."/>
            <person name="Zhang X.C."/>
            <person name="Jiao Y.N."/>
            <person name="Eichler E.E."/>
            <person name="Li G.H."/>
            <person name="Liu X."/>
            <person name="Gao L.Z."/>
        </authorList>
    </citation>
    <scope>NUCLEOTIDE SEQUENCE [LARGE SCALE GENOMIC DNA]</scope>
    <source>
        <strain evidence="17">cv. GT1</strain>
        <tissue evidence="16">Leaf</tissue>
    </source>
</reference>
<dbReference type="InterPro" id="IPR020594">
    <property type="entry name" value="Ribosomal_bL9_bac/chp"/>
</dbReference>
<feature type="domain" description="Ribosomal protein L9" evidence="15">
    <location>
        <begin position="62"/>
        <end position="89"/>
    </location>
</feature>
<dbReference type="GO" id="GO:1990904">
    <property type="term" value="C:ribonucleoprotein complex"/>
    <property type="evidence" value="ECO:0007669"/>
    <property type="project" value="UniProtKB-KW"/>
</dbReference>
<dbReference type="NCBIfam" id="TIGR00158">
    <property type="entry name" value="L9"/>
    <property type="match status" value="1"/>
</dbReference>
<accession>A0A6A6NB62</accession>
<dbReference type="InterPro" id="IPR000244">
    <property type="entry name" value="Ribosomal_bL9"/>
</dbReference>
<organism evidence="16 17">
    <name type="scientific">Hevea brasiliensis</name>
    <name type="common">Para rubber tree</name>
    <name type="synonym">Siphonia brasiliensis</name>
    <dbReference type="NCBI Taxonomy" id="3981"/>
    <lineage>
        <taxon>Eukaryota</taxon>
        <taxon>Viridiplantae</taxon>
        <taxon>Streptophyta</taxon>
        <taxon>Embryophyta</taxon>
        <taxon>Tracheophyta</taxon>
        <taxon>Spermatophyta</taxon>
        <taxon>Magnoliopsida</taxon>
        <taxon>eudicotyledons</taxon>
        <taxon>Gunneridae</taxon>
        <taxon>Pentapetalae</taxon>
        <taxon>rosids</taxon>
        <taxon>fabids</taxon>
        <taxon>Malpighiales</taxon>
        <taxon>Euphorbiaceae</taxon>
        <taxon>Crotonoideae</taxon>
        <taxon>Micrandreae</taxon>
        <taxon>Hevea</taxon>
    </lineage>
</organism>
<dbReference type="Pfam" id="PF01281">
    <property type="entry name" value="Ribosomal_L9_N"/>
    <property type="match status" value="1"/>
</dbReference>
<comment type="function">
    <text evidence="1">Binds to the 23S rRNA.</text>
</comment>
<proteinExistence type="inferred from homology"/>
<dbReference type="InterPro" id="IPR020070">
    <property type="entry name" value="Ribosomal_bL9_N"/>
</dbReference>
<evidence type="ECO:0000313" key="17">
    <source>
        <dbReference type="Proteomes" id="UP000467840"/>
    </source>
</evidence>
<dbReference type="InterPro" id="IPR020069">
    <property type="entry name" value="Ribosomal_bL9_C"/>
</dbReference>
<dbReference type="GO" id="GO:0006412">
    <property type="term" value="P:translation"/>
    <property type="evidence" value="ECO:0007669"/>
    <property type="project" value="InterPro"/>
</dbReference>
<feature type="coiled-coil region" evidence="14">
    <location>
        <begin position="93"/>
        <end position="120"/>
    </location>
</feature>
<keyword evidence="6" id="KW-0699">rRNA-binding</keyword>
<dbReference type="InterPro" id="IPR036935">
    <property type="entry name" value="Ribosomal_bL9_N_sf"/>
</dbReference>
<evidence type="ECO:0000256" key="10">
    <source>
        <dbReference type="ARBA" id="ARBA00023274"/>
    </source>
</evidence>
<keyword evidence="14" id="KW-0175">Coiled coil</keyword>
<dbReference type="FunFam" id="3.10.430.100:FF:000005">
    <property type="entry name" value="50S ribosomal protein L9"/>
    <property type="match status" value="1"/>
</dbReference>
<keyword evidence="9" id="KW-0689">Ribosomal protein</keyword>
<dbReference type="InterPro" id="IPR009027">
    <property type="entry name" value="Ribosomal_bL9/RNase_H1_N"/>
</dbReference>
<keyword evidence="10" id="KW-0687">Ribonucleoprotein</keyword>
<evidence type="ECO:0000256" key="8">
    <source>
        <dbReference type="ARBA" id="ARBA00022946"/>
    </source>
</evidence>
<comment type="similarity">
    <text evidence="3">Belongs to the bacterial ribosomal protein bL9 family.</text>
</comment>
<dbReference type="FunFam" id="3.40.5.10:FF:000006">
    <property type="entry name" value="50S ribosomal protein L9, chloroplastic"/>
    <property type="match status" value="1"/>
</dbReference>
<dbReference type="InterPro" id="IPR036791">
    <property type="entry name" value="Ribosomal_bL9_C_sf"/>
</dbReference>
<dbReference type="SUPFAM" id="SSF55653">
    <property type="entry name" value="Ribosomal protein L9 C-domain"/>
    <property type="match status" value="1"/>
</dbReference>
<evidence type="ECO:0000256" key="6">
    <source>
        <dbReference type="ARBA" id="ARBA00022730"/>
    </source>
</evidence>
<dbReference type="AlphaFoldDB" id="A0A6A6NB62"/>
<evidence type="ECO:0000256" key="4">
    <source>
        <dbReference type="ARBA" id="ARBA00022528"/>
    </source>
</evidence>
<keyword evidence="7" id="KW-0694">RNA-binding</keyword>
<dbReference type="GO" id="GO:0005840">
    <property type="term" value="C:ribosome"/>
    <property type="evidence" value="ECO:0007669"/>
    <property type="project" value="UniProtKB-KW"/>
</dbReference>
<sequence length="197" mass="22342">MASPSTAATLSWSSSSWLHSFVGRSNEISKCPDKRMPMVIWAQKKAKKTRKILLKEDVTDLGKKGQLLDVKPGYYRNYLLPMGKAQIITPGLLKEMRMEEERIEAEKKRVKEEAQQLALIFETVGAFKVKRKGGKGKQIFGSVTSQDLVDVIKAQLQRDVDKRIVSLPEIRETGEYIAELKLHPEVTARVRLNVYAN</sequence>
<comment type="caution">
    <text evidence="16">The sequence shown here is derived from an EMBL/GenBank/DDBJ whole genome shotgun (WGS) entry which is preliminary data.</text>
</comment>
<evidence type="ECO:0000256" key="5">
    <source>
        <dbReference type="ARBA" id="ARBA00022640"/>
    </source>
</evidence>
<keyword evidence="5" id="KW-0934">Plastid</keyword>
<evidence type="ECO:0000256" key="2">
    <source>
        <dbReference type="ARBA" id="ARBA00004229"/>
    </source>
</evidence>
<evidence type="ECO:0000256" key="13">
    <source>
        <dbReference type="ARBA" id="ARBA00035427"/>
    </source>
</evidence>
<keyword evidence="4" id="KW-0150">Chloroplast</keyword>